<dbReference type="GO" id="GO:0005634">
    <property type="term" value="C:nucleus"/>
    <property type="evidence" value="ECO:0007669"/>
    <property type="project" value="UniProtKB-SubCell"/>
</dbReference>
<reference evidence="6" key="2">
    <citation type="submission" date="2021-12" db="EMBL/GenBank/DDBJ databases">
        <title>Resequencing data analysis of finger millet.</title>
        <authorList>
            <person name="Hatakeyama M."/>
            <person name="Aluri S."/>
            <person name="Balachadran M.T."/>
            <person name="Sivarajan S.R."/>
            <person name="Poveda L."/>
            <person name="Shimizu-Inatsugi R."/>
            <person name="Schlapbach R."/>
            <person name="Sreeman S.M."/>
            <person name="Shimizu K.K."/>
        </authorList>
    </citation>
    <scope>NUCLEOTIDE SEQUENCE</scope>
</reference>
<keyword evidence="4" id="KW-0539">Nucleus</keyword>
<keyword evidence="3" id="KW-0963">Cytoplasm</keyword>
<dbReference type="InterPro" id="IPR044159">
    <property type="entry name" value="IQM"/>
</dbReference>
<gene>
    <name evidence="6" type="primary">gb02307</name>
    <name evidence="6" type="ORF">PR202_gb02307</name>
</gene>
<dbReference type="EMBL" id="BQKI01000071">
    <property type="protein sequence ID" value="GJN15396.1"/>
    <property type="molecule type" value="Genomic_DNA"/>
</dbReference>
<evidence type="ECO:0000256" key="1">
    <source>
        <dbReference type="ARBA" id="ARBA00004123"/>
    </source>
</evidence>
<evidence type="ECO:0000313" key="6">
    <source>
        <dbReference type="EMBL" id="GJN15396.1"/>
    </source>
</evidence>
<dbReference type="AlphaFoldDB" id="A0AAV5DYU5"/>
<dbReference type="PANTHER" id="PTHR31250:SF44">
    <property type="entry name" value="CALMODULIN-BINDING FAMILY PROTEIN"/>
    <property type="match status" value="1"/>
</dbReference>
<feature type="region of interest" description="Disordered" evidence="5">
    <location>
        <begin position="36"/>
        <end position="62"/>
    </location>
</feature>
<dbReference type="PANTHER" id="PTHR31250">
    <property type="entry name" value="IQ DOMAIN-CONTAINING PROTEIN IQM3"/>
    <property type="match status" value="1"/>
</dbReference>
<reference evidence="6" key="1">
    <citation type="journal article" date="2018" name="DNA Res.">
        <title>Multiple hybrid de novo genome assembly of finger millet, an orphan allotetraploid crop.</title>
        <authorList>
            <person name="Hatakeyama M."/>
            <person name="Aluri S."/>
            <person name="Balachadran M.T."/>
            <person name="Sivarajan S.R."/>
            <person name="Patrignani A."/>
            <person name="Gruter S."/>
            <person name="Poveda L."/>
            <person name="Shimizu-Inatsugi R."/>
            <person name="Baeten J."/>
            <person name="Francoijs K.J."/>
            <person name="Nataraja K.N."/>
            <person name="Reddy Y.A.N."/>
            <person name="Phadnis S."/>
            <person name="Ravikumar R.L."/>
            <person name="Schlapbach R."/>
            <person name="Sreeman S.M."/>
            <person name="Shimizu K.K."/>
        </authorList>
    </citation>
    <scope>NUCLEOTIDE SEQUENCE</scope>
</reference>
<organism evidence="6 7">
    <name type="scientific">Eleusine coracana subsp. coracana</name>
    <dbReference type="NCBI Taxonomy" id="191504"/>
    <lineage>
        <taxon>Eukaryota</taxon>
        <taxon>Viridiplantae</taxon>
        <taxon>Streptophyta</taxon>
        <taxon>Embryophyta</taxon>
        <taxon>Tracheophyta</taxon>
        <taxon>Spermatophyta</taxon>
        <taxon>Magnoliopsida</taxon>
        <taxon>Liliopsida</taxon>
        <taxon>Poales</taxon>
        <taxon>Poaceae</taxon>
        <taxon>PACMAD clade</taxon>
        <taxon>Chloridoideae</taxon>
        <taxon>Cynodonteae</taxon>
        <taxon>Eleusininae</taxon>
        <taxon>Eleusine</taxon>
    </lineage>
</organism>
<dbReference type="GO" id="GO:0005737">
    <property type="term" value="C:cytoplasm"/>
    <property type="evidence" value="ECO:0007669"/>
    <property type="project" value="UniProtKB-SubCell"/>
</dbReference>
<protein>
    <submittedName>
        <fullName evidence="6">Uncharacterized protein</fullName>
    </submittedName>
</protein>
<evidence type="ECO:0000313" key="7">
    <source>
        <dbReference type="Proteomes" id="UP001054889"/>
    </source>
</evidence>
<evidence type="ECO:0000256" key="5">
    <source>
        <dbReference type="SAM" id="MobiDB-lite"/>
    </source>
</evidence>
<evidence type="ECO:0000256" key="4">
    <source>
        <dbReference type="ARBA" id="ARBA00023242"/>
    </source>
</evidence>
<keyword evidence="7" id="KW-1185">Reference proteome</keyword>
<dbReference type="Proteomes" id="UP001054889">
    <property type="component" value="Unassembled WGS sequence"/>
</dbReference>
<comment type="caution">
    <text evidence="6">The sequence shown here is derived from an EMBL/GenBank/DDBJ whole genome shotgun (WGS) entry which is preliminary data.</text>
</comment>
<evidence type="ECO:0000256" key="2">
    <source>
        <dbReference type="ARBA" id="ARBA00004496"/>
    </source>
</evidence>
<accession>A0AAV5DYU5</accession>
<comment type="subcellular location">
    <subcellularLocation>
        <location evidence="2">Cytoplasm</location>
    </subcellularLocation>
    <subcellularLocation>
        <location evidence="1">Nucleus</location>
    </subcellularLocation>
</comment>
<sequence length="95" mass="10567">MMSRSLVKWTSGAGARIGCVRDYPAELQSKALEQVNLSPNNNKAKNNSSVSFPSPRPSPQIRMSPRLQLMGQHHHCLAIRPPTVHLTLPNNKNRT</sequence>
<evidence type="ECO:0000256" key="3">
    <source>
        <dbReference type="ARBA" id="ARBA00022490"/>
    </source>
</evidence>
<feature type="compositionally biased region" description="Low complexity" evidence="5">
    <location>
        <begin position="36"/>
        <end position="53"/>
    </location>
</feature>
<proteinExistence type="predicted"/>
<name>A0AAV5DYU5_ELECO</name>